<reference evidence="3 4" key="1">
    <citation type="journal article" date="2013" name="PLoS ONE">
        <title>Cultivation and Complete Genome Sequencing of Gloeobacter kilaueensis sp. nov., from a Lava Cave in Kilauea Caldera, Hawai'i.</title>
        <authorList>
            <person name="Saw J.H."/>
            <person name="Schatz M."/>
            <person name="Brown M.V."/>
            <person name="Kunkel D.D."/>
            <person name="Foster J.S."/>
            <person name="Shick H."/>
            <person name="Christensen S."/>
            <person name="Hou S."/>
            <person name="Wan X."/>
            <person name="Donachie S.P."/>
        </authorList>
    </citation>
    <scope>NUCLEOTIDE SEQUENCE [LARGE SCALE GENOMIC DNA]</scope>
    <source>
        <strain evidence="4">JS</strain>
    </source>
</reference>
<feature type="compositionally biased region" description="Low complexity" evidence="1">
    <location>
        <begin position="218"/>
        <end position="279"/>
    </location>
</feature>
<feature type="region of interest" description="Disordered" evidence="1">
    <location>
        <begin position="28"/>
        <end position="53"/>
    </location>
</feature>
<dbReference type="STRING" id="1183438.GKIL_0126"/>
<evidence type="ECO:0000256" key="1">
    <source>
        <dbReference type="SAM" id="MobiDB-lite"/>
    </source>
</evidence>
<dbReference type="eggNOG" id="ENOG502Z8F2">
    <property type="taxonomic scope" value="Bacteria"/>
</dbReference>
<proteinExistence type="predicted"/>
<accession>U5QC31</accession>
<dbReference type="PROSITE" id="PS51257">
    <property type="entry name" value="PROKAR_LIPOPROTEIN"/>
    <property type="match status" value="1"/>
</dbReference>
<dbReference type="HOGENOM" id="CLU_064695_0_0_3"/>
<feature type="compositionally biased region" description="Basic and acidic residues" evidence="1">
    <location>
        <begin position="30"/>
        <end position="48"/>
    </location>
</feature>
<sequence length="285" mass="30285">MQTRFSLRKSLAVLMAVTLTVTTVACSDSTSREAGNRQSAAERSEQSRLPDGQYPLQQASYNDANGEYTLLLLNTPPGSPSSLRTAQLPLARLTDDDVKAGKKSYLKVEGGNPALYLTPDAKIEYVRNVAQTQTNPQTGEQQTVVVRQESSFWTPFAASLAGAAIGNALFAPRYYVPPVYSPGGLVGYGGFGSTYNQAVTSYQQRTGSLPAAERNSRSFRSTSGFGSSSTRQPVGSNSTRSSGSGFGGSTLRSSDPSSGSSYNRSRSSSGSGFGSSRSRSFGRRR</sequence>
<evidence type="ECO:0000256" key="2">
    <source>
        <dbReference type="SAM" id="SignalP"/>
    </source>
</evidence>
<keyword evidence="2" id="KW-0732">Signal</keyword>
<gene>
    <name evidence="3" type="ORF">GKIL_0126</name>
</gene>
<feature type="region of interest" description="Disordered" evidence="1">
    <location>
        <begin position="206"/>
        <end position="285"/>
    </location>
</feature>
<protein>
    <recommendedName>
        <fullName evidence="5">Lipoprotein</fullName>
    </recommendedName>
</protein>
<evidence type="ECO:0008006" key="5">
    <source>
        <dbReference type="Google" id="ProtNLM"/>
    </source>
</evidence>
<organism evidence="3 4">
    <name type="scientific">Gloeobacter kilaueensis (strain ATCC BAA-2537 / CCAP 1431/1 / ULC 316 / JS1)</name>
    <dbReference type="NCBI Taxonomy" id="1183438"/>
    <lineage>
        <taxon>Bacteria</taxon>
        <taxon>Bacillati</taxon>
        <taxon>Cyanobacteriota</taxon>
        <taxon>Cyanophyceae</taxon>
        <taxon>Gloeobacterales</taxon>
        <taxon>Gloeobacteraceae</taxon>
        <taxon>Gloeobacter</taxon>
    </lineage>
</organism>
<feature type="signal peptide" evidence="2">
    <location>
        <begin position="1"/>
        <end position="25"/>
    </location>
</feature>
<dbReference type="RefSeq" id="WP_023171368.1">
    <property type="nucleotide sequence ID" value="NC_022600.1"/>
</dbReference>
<dbReference type="Proteomes" id="UP000017396">
    <property type="component" value="Chromosome"/>
</dbReference>
<dbReference type="AlphaFoldDB" id="U5QC31"/>
<dbReference type="KEGG" id="glj:GKIL_0126"/>
<name>U5QC31_GLOK1</name>
<feature type="chain" id="PRO_5004663544" description="Lipoprotein" evidence="2">
    <location>
        <begin position="26"/>
        <end position="285"/>
    </location>
</feature>
<evidence type="ECO:0000313" key="4">
    <source>
        <dbReference type="Proteomes" id="UP000017396"/>
    </source>
</evidence>
<evidence type="ECO:0000313" key="3">
    <source>
        <dbReference type="EMBL" id="AGY56373.1"/>
    </source>
</evidence>
<dbReference type="EMBL" id="CP003587">
    <property type="protein sequence ID" value="AGY56373.1"/>
    <property type="molecule type" value="Genomic_DNA"/>
</dbReference>
<dbReference type="OrthoDB" id="462679at2"/>
<keyword evidence="4" id="KW-1185">Reference proteome</keyword>